<dbReference type="AlphaFoldDB" id="A0A3S3A7M8"/>
<protein>
    <submittedName>
        <fullName evidence="2">Uncharacterized protein</fullName>
    </submittedName>
</protein>
<dbReference type="EMBL" id="RKLN01000005">
    <property type="protein sequence ID" value="RVW01479.1"/>
    <property type="molecule type" value="Genomic_DNA"/>
</dbReference>
<feature type="transmembrane region" description="Helical" evidence="1">
    <location>
        <begin position="107"/>
        <end position="126"/>
    </location>
</feature>
<feature type="transmembrane region" description="Helical" evidence="1">
    <location>
        <begin position="75"/>
        <end position="95"/>
    </location>
</feature>
<dbReference type="Proteomes" id="UP000284333">
    <property type="component" value="Unassembled WGS sequence"/>
</dbReference>
<keyword evidence="1" id="KW-0812">Transmembrane</keyword>
<evidence type="ECO:0000313" key="2">
    <source>
        <dbReference type="EMBL" id="RVW01479.1"/>
    </source>
</evidence>
<keyword evidence="1" id="KW-0472">Membrane</keyword>
<accession>A0A3S3A7M8</accession>
<proteinExistence type="predicted"/>
<reference evidence="2 3" key="1">
    <citation type="submission" date="2018-11" db="EMBL/GenBank/DDBJ databases">
        <title>Rhodococcus spongicola sp. nov. and Rhodococcus xishaensis sp. nov. from marine sponges.</title>
        <authorList>
            <person name="Li L."/>
            <person name="Lin H.W."/>
        </authorList>
    </citation>
    <scope>NUCLEOTIDE SEQUENCE [LARGE SCALE GENOMIC DNA]</scope>
    <source>
        <strain evidence="2 3">LHW50502</strain>
    </source>
</reference>
<evidence type="ECO:0000313" key="3">
    <source>
        <dbReference type="Proteomes" id="UP000284333"/>
    </source>
</evidence>
<comment type="caution">
    <text evidence="2">The sequence shown here is derived from an EMBL/GenBank/DDBJ whole genome shotgun (WGS) entry which is preliminary data.</text>
</comment>
<organism evidence="2 3">
    <name type="scientific">Rhodococcus spongiicola</name>
    <dbReference type="NCBI Taxonomy" id="2487352"/>
    <lineage>
        <taxon>Bacteria</taxon>
        <taxon>Bacillati</taxon>
        <taxon>Actinomycetota</taxon>
        <taxon>Actinomycetes</taxon>
        <taxon>Mycobacteriales</taxon>
        <taxon>Nocardiaceae</taxon>
        <taxon>Rhodococcus</taxon>
    </lineage>
</organism>
<name>A0A3S3A7M8_9NOCA</name>
<keyword evidence="3" id="KW-1185">Reference proteome</keyword>
<evidence type="ECO:0000256" key="1">
    <source>
        <dbReference type="SAM" id="Phobius"/>
    </source>
</evidence>
<keyword evidence="1" id="KW-1133">Transmembrane helix</keyword>
<sequence length="177" mass="20217">MLHGARGTWKFRAYLSSLPYFPYDDLSWPRKILHDFLRPVKARRRYRSRRSLTIYVKTRWAACPSCRQYRSKRRALSLALTAPAALVLISPLLPLTDSMPEGSQPLLVFPGLVLAITAAKSVSTIWELTRAEIPVDGTELVVRNPHPEFAREALALGARQLPEMVTPVGWWKRREPL</sequence>
<gene>
    <name evidence="2" type="ORF">EF834_13620</name>
</gene>